<evidence type="ECO:0000256" key="4">
    <source>
        <dbReference type="ARBA" id="ARBA00022692"/>
    </source>
</evidence>
<dbReference type="Pfam" id="PF25539">
    <property type="entry name" value="Bestrophin_2"/>
    <property type="match status" value="2"/>
</dbReference>
<evidence type="ECO:0000256" key="5">
    <source>
        <dbReference type="ARBA" id="ARBA00022989"/>
    </source>
</evidence>
<evidence type="ECO:0000256" key="3">
    <source>
        <dbReference type="ARBA" id="ARBA00022475"/>
    </source>
</evidence>
<evidence type="ECO:0000256" key="9">
    <source>
        <dbReference type="SAM" id="Phobius"/>
    </source>
</evidence>
<reference evidence="10" key="1">
    <citation type="submission" date="2021-07" db="EMBL/GenBank/DDBJ databases">
        <title>Draft genome of Mortierella alpina, strain LL118, isolated from an aspen leaf litter sample.</title>
        <authorList>
            <person name="Yang S."/>
            <person name="Vinatzer B.A."/>
        </authorList>
    </citation>
    <scope>NUCLEOTIDE SEQUENCE</scope>
    <source>
        <strain evidence="10">LL118</strain>
    </source>
</reference>
<keyword evidence="6" id="KW-0406">Ion transport</keyword>
<organism evidence="10 11">
    <name type="scientific">Mortierella alpina</name>
    <name type="common">Oleaginous fungus</name>
    <name type="synonym">Mortierella renispora</name>
    <dbReference type="NCBI Taxonomy" id="64518"/>
    <lineage>
        <taxon>Eukaryota</taxon>
        <taxon>Fungi</taxon>
        <taxon>Fungi incertae sedis</taxon>
        <taxon>Mucoromycota</taxon>
        <taxon>Mortierellomycotina</taxon>
        <taxon>Mortierellomycetes</taxon>
        <taxon>Mortierellales</taxon>
        <taxon>Mortierellaceae</taxon>
        <taxon>Mortierella</taxon>
    </lineage>
</organism>
<dbReference type="EMBL" id="JAIFTL010000050">
    <property type="protein sequence ID" value="KAG9325035.1"/>
    <property type="molecule type" value="Genomic_DNA"/>
</dbReference>
<keyword evidence="5 9" id="KW-1133">Transmembrane helix</keyword>
<evidence type="ECO:0000256" key="1">
    <source>
        <dbReference type="ARBA" id="ARBA00004651"/>
    </source>
</evidence>
<dbReference type="GO" id="GO:0005886">
    <property type="term" value="C:plasma membrane"/>
    <property type="evidence" value="ECO:0007669"/>
    <property type="project" value="UniProtKB-SubCell"/>
</dbReference>
<name>A0A9P8A8Z7_MORAP</name>
<evidence type="ECO:0000313" key="10">
    <source>
        <dbReference type="EMBL" id="KAG9325035.1"/>
    </source>
</evidence>
<evidence type="ECO:0000256" key="8">
    <source>
        <dbReference type="SAM" id="MobiDB-lite"/>
    </source>
</evidence>
<keyword evidence="3" id="KW-1003">Cell membrane</keyword>
<dbReference type="AlphaFoldDB" id="A0A9P8A8Z7"/>
<keyword evidence="7 9" id="KW-0472">Membrane</keyword>
<feature type="transmembrane region" description="Helical" evidence="9">
    <location>
        <begin position="456"/>
        <end position="480"/>
    </location>
</feature>
<feature type="transmembrane region" description="Helical" evidence="9">
    <location>
        <begin position="159"/>
        <end position="179"/>
    </location>
</feature>
<gene>
    <name evidence="10" type="ORF">KVV02_001034</name>
</gene>
<proteinExistence type="predicted"/>
<comment type="caution">
    <text evidence="10">The sequence shown here is derived from an EMBL/GenBank/DDBJ whole genome shotgun (WGS) entry which is preliminary data.</text>
</comment>
<evidence type="ECO:0000313" key="11">
    <source>
        <dbReference type="Proteomes" id="UP000717515"/>
    </source>
</evidence>
<sequence>MYFFRPSSFALFIVSATDQTTFDFFSCKLLSSLFLLPSSLSLAPSLLVRLFFPSHDSLCSAPLLLSPQLSAAPRSRPASNTSLHLTPSPARILTMNYPSSYFKRPAEYYRKTQWTYPDSLRLRGSVIPAVVKDVIIITSFSCLVMSLETAHVLGENRTLNVPGVIVPALSVVVGLILAFRTNTAYDRFWEGRKLWASLDVQIRNFSRMIWVGMTEAPHLPNDGSSSGSGKKRSRIRAHHLFGRSNGSTKIPAVQTITTNGNSNGSISSSSNTIRTTTTTSTISTTTSSRTENVSSGTLIDIDVHLEDDHEKILVIRLLLAFAVSVKHHLRQEFGVRYFDLEKLLPEGFEPCASVDALHIQQDVHDKALGDRHRHYNEETWDIHAGNEDGQMSLPLEVAHALSLWVIAESRAGRIEGSLIGNLLTSINTMTDIFTNMERIVFTPIPLAYSIHLRQVVYLYCLALPFTFIEALGWLLVPLLFLVSFTLFGMEAIGREIENPFGKDENDLHMDEFCRDLKRELDYLVNLKNTIPPGAHH</sequence>
<feature type="region of interest" description="Disordered" evidence="8">
    <location>
        <begin position="256"/>
        <end position="289"/>
    </location>
</feature>
<evidence type="ECO:0000256" key="2">
    <source>
        <dbReference type="ARBA" id="ARBA00022448"/>
    </source>
</evidence>
<dbReference type="PANTHER" id="PTHR33281">
    <property type="entry name" value="UPF0187 PROTEIN YNEE"/>
    <property type="match status" value="1"/>
</dbReference>
<dbReference type="PANTHER" id="PTHR33281:SF19">
    <property type="entry name" value="VOLTAGE-DEPENDENT ANION CHANNEL-FORMING PROTEIN YNEE"/>
    <property type="match status" value="1"/>
</dbReference>
<evidence type="ECO:0000256" key="7">
    <source>
        <dbReference type="ARBA" id="ARBA00023136"/>
    </source>
</evidence>
<dbReference type="GO" id="GO:0005254">
    <property type="term" value="F:chloride channel activity"/>
    <property type="evidence" value="ECO:0007669"/>
    <property type="project" value="InterPro"/>
</dbReference>
<keyword evidence="4 9" id="KW-0812">Transmembrane</keyword>
<comment type="subcellular location">
    <subcellularLocation>
        <location evidence="1">Cell membrane</location>
        <topology evidence="1">Multi-pass membrane protein</topology>
    </subcellularLocation>
</comment>
<feature type="transmembrane region" description="Helical" evidence="9">
    <location>
        <begin position="129"/>
        <end position="147"/>
    </location>
</feature>
<dbReference type="Proteomes" id="UP000717515">
    <property type="component" value="Unassembled WGS sequence"/>
</dbReference>
<dbReference type="InterPro" id="IPR044669">
    <property type="entry name" value="YneE/VCCN1/2-like"/>
</dbReference>
<protein>
    <submittedName>
        <fullName evidence="10">Uncharacterized protein</fullName>
    </submittedName>
</protein>
<evidence type="ECO:0000256" key="6">
    <source>
        <dbReference type="ARBA" id="ARBA00023065"/>
    </source>
</evidence>
<accession>A0A9P8A8Z7</accession>
<keyword evidence="2" id="KW-0813">Transport</keyword>